<dbReference type="PROSITE" id="PS00108">
    <property type="entry name" value="PROTEIN_KINASE_ST"/>
    <property type="match status" value="1"/>
</dbReference>
<evidence type="ECO:0000313" key="13">
    <source>
        <dbReference type="EMBL" id="KAF8768613.1"/>
    </source>
</evidence>
<evidence type="ECO:0000256" key="8">
    <source>
        <dbReference type="ARBA" id="ARBA00023136"/>
    </source>
</evidence>
<evidence type="ECO:0000256" key="1">
    <source>
        <dbReference type="ARBA" id="ARBA00004162"/>
    </source>
</evidence>
<dbReference type="Gene3D" id="3.10.350.10">
    <property type="entry name" value="LysM domain"/>
    <property type="match status" value="1"/>
</dbReference>
<comment type="subcellular location">
    <subcellularLocation>
        <location evidence="1">Cell membrane</location>
        <topology evidence="1">Single-pass membrane protein</topology>
    </subcellularLocation>
</comment>
<feature type="domain" description="Protein kinase" evidence="12">
    <location>
        <begin position="533"/>
        <end position="856"/>
    </location>
</feature>
<name>A0A835FNG4_9POAL</name>
<keyword evidence="6" id="KW-0067">ATP-binding</keyword>
<gene>
    <name evidence="13" type="ORF">HU200_007163</name>
</gene>
<evidence type="ECO:0000256" key="7">
    <source>
        <dbReference type="ARBA" id="ARBA00022989"/>
    </source>
</evidence>
<evidence type="ECO:0000256" key="11">
    <source>
        <dbReference type="SAM" id="Phobius"/>
    </source>
</evidence>
<keyword evidence="7 11" id="KW-1133">Transmembrane helix</keyword>
<dbReference type="CDD" id="cd00118">
    <property type="entry name" value="LysM"/>
    <property type="match status" value="1"/>
</dbReference>
<dbReference type="GO" id="GO:0005524">
    <property type="term" value="F:ATP binding"/>
    <property type="evidence" value="ECO:0007669"/>
    <property type="project" value="UniProtKB-KW"/>
</dbReference>
<dbReference type="InterPro" id="IPR011009">
    <property type="entry name" value="Kinase-like_dom_sf"/>
</dbReference>
<dbReference type="Pfam" id="PF00069">
    <property type="entry name" value="Pkinase"/>
    <property type="match status" value="1"/>
</dbReference>
<dbReference type="InterPro" id="IPR018392">
    <property type="entry name" value="LysM"/>
</dbReference>
<reference evidence="13" key="1">
    <citation type="submission" date="2020-07" db="EMBL/GenBank/DDBJ databases">
        <title>Genome sequence and genetic diversity analysis of an under-domesticated orphan crop, white fonio (Digitaria exilis).</title>
        <authorList>
            <person name="Bennetzen J.L."/>
            <person name="Chen S."/>
            <person name="Ma X."/>
            <person name="Wang X."/>
            <person name="Yssel A.E.J."/>
            <person name="Chaluvadi S.R."/>
            <person name="Johnson M."/>
            <person name="Gangashetty P."/>
            <person name="Hamidou F."/>
            <person name="Sanogo M.D."/>
            <person name="Zwaenepoel A."/>
            <person name="Wallace J."/>
            <person name="Van De Peer Y."/>
            <person name="Van Deynze A."/>
        </authorList>
    </citation>
    <scope>NUCLEOTIDE SEQUENCE</scope>
    <source>
        <tissue evidence="13">Leaves</tissue>
    </source>
</reference>
<feature type="compositionally biased region" description="Basic and acidic residues" evidence="10">
    <location>
        <begin position="890"/>
        <end position="904"/>
    </location>
</feature>
<dbReference type="InterPro" id="IPR059143">
    <property type="entry name" value="NFP_LysM2"/>
</dbReference>
<dbReference type="InterPro" id="IPR008271">
    <property type="entry name" value="Ser/Thr_kinase_AS"/>
</dbReference>
<dbReference type="PANTHER" id="PTHR45927:SF15">
    <property type="entry name" value="SERINE_THREONINE RECEPTOR-LIKE KINASE NFP"/>
    <property type="match status" value="1"/>
</dbReference>
<dbReference type="Pfam" id="PF01476">
    <property type="entry name" value="LysM"/>
    <property type="match status" value="1"/>
</dbReference>
<dbReference type="Gene3D" id="1.10.510.10">
    <property type="entry name" value="Transferase(Phosphotransferase) domain 1"/>
    <property type="match status" value="1"/>
</dbReference>
<keyword evidence="5" id="KW-0547">Nucleotide-binding</keyword>
<evidence type="ECO:0000256" key="10">
    <source>
        <dbReference type="SAM" id="MobiDB-lite"/>
    </source>
</evidence>
<keyword evidence="4" id="KW-0732">Signal</keyword>
<evidence type="ECO:0000259" key="12">
    <source>
        <dbReference type="PROSITE" id="PS50011"/>
    </source>
</evidence>
<dbReference type="EMBL" id="JACEFO010000500">
    <property type="protein sequence ID" value="KAF8768613.1"/>
    <property type="molecule type" value="Genomic_DNA"/>
</dbReference>
<dbReference type="GO" id="GO:0004672">
    <property type="term" value="F:protein kinase activity"/>
    <property type="evidence" value="ECO:0007669"/>
    <property type="project" value="InterPro"/>
</dbReference>
<dbReference type="FunFam" id="1.10.510.10:FF:000468">
    <property type="entry name" value="PTI1-like tyrosine-protein kinase 3"/>
    <property type="match status" value="1"/>
</dbReference>
<feature type="transmembrane region" description="Helical" evidence="11">
    <location>
        <begin position="217"/>
        <end position="236"/>
    </location>
</feature>
<accession>A0A835FNG4</accession>
<dbReference type="PROSITE" id="PS50011">
    <property type="entry name" value="PROTEIN_KINASE_DOM"/>
    <property type="match status" value="1"/>
</dbReference>
<organism evidence="13 14">
    <name type="scientific">Digitaria exilis</name>
    <dbReference type="NCBI Taxonomy" id="1010633"/>
    <lineage>
        <taxon>Eukaryota</taxon>
        <taxon>Viridiplantae</taxon>
        <taxon>Streptophyta</taxon>
        <taxon>Embryophyta</taxon>
        <taxon>Tracheophyta</taxon>
        <taxon>Spermatophyta</taxon>
        <taxon>Magnoliopsida</taxon>
        <taxon>Liliopsida</taxon>
        <taxon>Poales</taxon>
        <taxon>Poaceae</taxon>
        <taxon>PACMAD clade</taxon>
        <taxon>Panicoideae</taxon>
        <taxon>Panicodae</taxon>
        <taxon>Paniceae</taxon>
        <taxon>Anthephorinae</taxon>
        <taxon>Digitaria</taxon>
    </lineage>
</organism>
<dbReference type="GO" id="GO:0005886">
    <property type="term" value="C:plasma membrane"/>
    <property type="evidence" value="ECO:0007669"/>
    <property type="project" value="UniProtKB-SubCell"/>
</dbReference>
<keyword evidence="9" id="KW-1015">Disulfide bond</keyword>
<dbReference type="SMART" id="SM00220">
    <property type="entry name" value="S_TKc"/>
    <property type="match status" value="1"/>
</dbReference>
<feature type="region of interest" description="Disordered" evidence="10">
    <location>
        <begin position="143"/>
        <end position="200"/>
    </location>
</feature>
<evidence type="ECO:0000313" key="14">
    <source>
        <dbReference type="Proteomes" id="UP000636709"/>
    </source>
</evidence>
<evidence type="ECO:0000256" key="2">
    <source>
        <dbReference type="ARBA" id="ARBA00022475"/>
    </source>
</evidence>
<feature type="region of interest" description="Disordered" evidence="10">
    <location>
        <begin position="456"/>
        <end position="477"/>
    </location>
</feature>
<comment type="caution">
    <text evidence="13">The sequence shown here is derived from an EMBL/GenBank/DDBJ whole genome shotgun (WGS) entry which is preliminary data.</text>
</comment>
<keyword evidence="14" id="KW-1185">Reference proteome</keyword>
<proteinExistence type="predicted"/>
<feature type="compositionally biased region" description="Pro residues" evidence="10">
    <location>
        <begin position="191"/>
        <end position="200"/>
    </location>
</feature>
<dbReference type="Gene3D" id="3.30.200.20">
    <property type="entry name" value="Phosphorylase Kinase, domain 1"/>
    <property type="match status" value="1"/>
</dbReference>
<keyword evidence="2" id="KW-1003">Cell membrane</keyword>
<dbReference type="SMART" id="SM00257">
    <property type="entry name" value="LysM"/>
    <property type="match status" value="2"/>
</dbReference>
<dbReference type="InterPro" id="IPR036779">
    <property type="entry name" value="LysM_dom_sf"/>
</dbReference>
<keyword evidence="3 11" id="KW-0812">Transmembrane</keyword>
<evidence type="ECO:0000256" key="4">
    <source>
        <dbReference type="ARBA" id="ARBA00022729"/>
    </source>
</evidence>
<feature type="region of interest" description="Disordered" evidence="10">
    <location>
        <begin position="877"/>
        <end position="909"/>
    </location>
</feature>
<sequence length="928" mass="99914">MRRSINDDLWSVDISFNMKHEVHESAAAETGGVACIVIVACTRQSSECPSLPAFRKHHAWSWMVMKIQKSSPAQLNRTHPIASPFFLVHRPRKHCGLAGQAGALRGSSFVAQICLSPSFTLPSTDTVTLGITLDTSTNQSPHLCFVHDRDRSGSKTKNSSPPAYRNEKYRVPSASSSAAPEQSIPTKHKPPPTLDTTPPPLATIAEQARTMARPPRLLLPAALPPLLLMCLCALLTPARSQNATAAASPASVEGFNCSRNSTYPCQAYALYRAGFAGVALDFAAIGDLFSISRFMVAHTNNLSTSAAPANGQPLLVPLQCGCPSGSPNSYAPTQYQITPGDTYWIISTTKLQNLTQYQAVERVNPTLVPTNLDVGVMVTFPIFCQCPTAADNATALVTYVMQPGDTYASIAAAFAVDAQSLVSLNGPEPRTQQFAEILVPLRRSVSDFLPPIVSRNNASATPASPPPSASPNTTVVSSDRDGVVTGLAVGLGVVGALWLLQMLLLVCLCRRLKAKGRRGDAVVSGDGVEGGRFPKSSSGGGGGGGERFLVSDISEWLDKYRVFKVEELESGTGGFDDAHLINGSVYKANIGGEVFAVKKMKWDACEELKILQKVRPRSSPIAHSSAVNHSNLVKLEGFCINSATGDCYLVYEYVENGSLDLWLLDRNRARRLDWRARLHIALDLAHGLQYIHEHTWPRVVHKDIKSSNVLLDARMRAKISNFGLAKTGHNAVTTHIVGTQGYIAPEYLADGLVTTKMDVFAYGVVLLELVSGREAADERGEPLWADAEDRVFRGRDERLEARAAAWMDSALADQTCPPGSVASVVSVARACLHKDPAKRPSMVDVAYTLSKADEHFADYSGESVSVDGSGEIAAREHMSNKGGITTDARSVSEADQVRSEEPSKAHGLLTKGRPDYMARLLGRFTVVG</sequence>
<dbReference type="Pfam" id="PF23457">
    <property type="entry name" value="LysM2_NFP"/>
    <property type="match status" value="1"/>
</dbReference>
<feature type="transmembrane region" description="Helical" evidence="11">
    <location>
        <begin position="483"/>
        <end position="508"/>
    </location>
</feature>
<dbReference type="InterPro" id="IPR000719">
    <property type="entry name" value="Prot_kinase_dom"/>
</dbReference>
<dbReference type="Proteomes" id="UP000636709">
    <property type="component" value="Unassembled WGS sequence"/>
</dbReference>
<evidence type="ECO:0000256" key="5">
    <source>
        <dbReference type="ARBA" id="ARBA00022741"/>
    </source>
</evidence>
<keyword evidence="8 11" id="KW-0472">Membrane</keyword>
<dbReference type="SUPFAM" id="SSF56112">
    <property type="entry name" value="Protein kinase-like (PK-like)"/>
    <property type="match status" value="1"/>
</dbReference>
<evidence type="ECO:0000256" key="6">
    <source>
        <dbReference type="ARBA" id="ARBA00022840"/>
    </source>
</evidence>
<dbReference type="PANTHER" id="PTHR45927">
    <property type="entry name" value="LYSM-DOMAIN RECEPTOR-LIKE KINASE-RELATED"/>
    <property type="match status" value="1"/>
</dbReference>
<dbReference type="AlphaFoldDB" id="A0A835FNG4"/>
<protein>
    <recommendedName>
        <fullName evidence="12">Protein kinase domain-containing protein</fullName>
    </recommendedName>
</protein>
<dbReference type="InterPro" id="IPR052611">
    <property type="entry name" value="Plant_RLK_LysM"/>
</dbReference>
<evidence type="ECO:0000256" key="3">
    <source>
        <dbReference type="ARBA" id="ARBA00022692"/>
    </source>
</evidence>
<evidence type="ECO:0000256" key="9">
    <source>
        <dbReference type="ARBA" id="ARBA00023157"/>
    </source>
</evidence>
<dbReference type="OrthoDB" id="4062651at2759"/>